<dbReference type="AlphaFoldDB" id="A0AAV9XHZ4"/>
<name>A0AAV9XHZ4_9PEZI</name>
<keyword evidence="2" id="KW-1185">Reference proteome</keyword>
<protein>
    <recommendedName>
        <fullName evidence="3">DNA primase small subunit</fullName>
    </recommendedName>
</protein>
<gene>
    <name evidence="1" type="ORF">TWF694_007525</name>
</gene>
<evidence type="ECO:0000313" key="2">
    <source>
        <dbReference type="Proteomes" id="UP001365542"/>
    </source>
</evidence>
<proteinExistence type="predicted"/>
<reference evidence="1 2" key="1">
    <citation type="submission" date="2019-10" db="EMBL/GenBank/DDBJ databases">
        <authorList>
            <person name="Palmer J.M."/>
        </authorList>
    </citation>
    <scope>NUCLEOTIDE SEQUENCE [LARGE SCALE GENOMIC DNA]</scope>
    <source>
        <strain evidence="1 2">TWF694</strain>
    </source>
</reference>
<accession>A0AAV9XHZ4</accession>
<comment type="caution">
    <text evidence="1">The sequence shown here is derived from an EMBL/GenBank/DDBJ whole genome shotgun (WGS) entry which is preliminary data.</text>
</comment>
<dbReference type="EMBL" id="JAVHJO010000003">
    <property type="protein sequence ID" value="KAK6541735.1"/>
    <property type="molecule type" value="Genomic_DNA"/>
</dbReference>
<dbReference type="Proteomes" id="UP001365542">
    <property type="component" value="Unassembled WGS sequence"/>
</dbReference>
<evidence type="ECO:0008006" key="3">
    <source>
        <dbReference type="Google" id="ProtNLM"/>
    </source>
</evidence>
<evidence type="ECO:0000313" key="1">
    <source>
        <dbReference type="EMBL" id="KAK6541735.1"/>
    </source>
</evidence>
<sequence length="103" mass="12051">MHAGGPGYHVWFVIDIDKADFTCFLQHARRIALGVESYDRLVLSYRDLEMAKAKKGIHRSRFQPGFALRSSTLGYSYHLICFPYRERFAVWLRVLLLSFDHVD</sequence>
<organism evidence="1 2">
    <name type="scientific">Orbilia ellipsospora</name>
    <dbReference type="NCBI Taxonomy" id="2528407"/>
    <lineage>
        <taxon>Eukaryota</taxon>
        <taxon>Fungi</taxon>
        <taxon>Dikarya</taxon>
        <taxon>Ascomycota</taxon>
        <taxon>Pezizomycotina</taxon>
        <taxon>Orbiliomycetes</taxon>
        <taxon>Orbiliales</taxon>
        <taxon>Orbiliaceae</taxon>
        <taxon>Orbilia</taxon>
    </lineage>
</organism>